<feature type="region of interest" description="Disordered" evidence="13">
    <location>
        <begin position="381"/>
        <end position="453"/>
    </location>
</feature>
<dbReference type="AlphaFoldDB" id="A0A7I8X529"/>
<evidence type="ECO:0000313" key="17">
    <source>
        <dbReference type="EMBL" id="CAD5233828.1"/>
    </source>
</evidence>
<evidence type="ECO:0000256" key="11">
    <source>
        <dbReference type="PROSITE-ProRule" id="PRU01077"/>
    </source>
</evidence>
<dbReference type="CDD" id="cd11911">
    <property type="entry name" value="SH3_CIP4-like"/>
    <property type="match status" value="1"/>
</dbReference>
<feature type="compositionally biased region" description="Low complexity" evidence="13">
    <location>
        <begin position="1020"/>
        <end position="1029"/>
    </location>
</feature>
<dbReference type="PROSITE" id="PS50002">
    <property type="entry name" value="SH3"/>
    <property type="match status" value="1"/>
</dbReference>
<organism evidence="17 18">
    <name type="scientific">Bursaphelenchus xylophilus</name>
    <name type="common">Pinewood nematode worm</name>
    <name type="synonym">Aphelenchoides xylophilus</name>
    <dbReference type="NCBI Taxonomy" id="6326"/>
    <lineage>
        <taxon>Eukaryota</taxon>
        <taxon>Metazoa</taxon>
        <taxon>Ecdysozoa</taxon>
        <taxon>Nematoda</taxon>
        <taxon>Chromadorea</taxon>
        <taxon>Rhabditida</taxon>
        <taxon>Tylenchina</taxon>
        <taxon>Tylenchomorpha</taxon>
        <taxon>Aphelenchoidea</taxon>
        <taxon>Aphelenchoididae</taxon>
        <taxon>Bursaphelenchus</taxon>
    </lineage>
</organism>
<dbReference type="SMR" id="A0A7I8X529"/>
<keyword evidence="6" id="KW-0963">Cytoplasm</keyword>
<keyword evidence="18" id="KW-1185">Reference proteome</keyword>
<feature type="compositionally biased region" description="Low complexity" evidence="13">
    <location>
        <begin position="1043"/>
        <end position="1053"/>
    </location>
</feature>
<dbReference type="Pfam" id="PF00611">
    <property type="entry name" value="FCH"/>
    <property type="match status" value="1"/>
</dbReference>
<comment type="subcellular location">
    <subcellularLocation>
        <location evidence="1">Cell membrane</location>
    </subcellularLocation>
    <subcellularLocation>
        <location evidence="2">Cytoplasm</location>
    </subcellularLocation>
</comment>
<dbReference type="GO" id="GO:0005737">
    <property type="term" value="C:cytoplasm"/>
    <property type="evidence" value="ECO:0007669"/>
    <property type="project" value="UniProtKB-SubCell"/>
</dbReference>
<comment type="caution">
    <text evidence="17">The sequence shown here is derived from an EMBL/GenBank/DDBJ whole genome shotgun (WGS) entry which is preliminary data.</text>
</comment>
<feature type="compositionally biased region" description="Polar residues" evidence="13">
    <location>
        <begin position="982"/>
        <end position="1010"/>
    </location>
</feature>
<dbReference type="EMBL" id="CAJFCV020000006">
    <property type="protein sequence ID" value="CAG9129269.1"/>
    <property type="molecule type" value="Genomic_DNA"/>
</dbReference>
<keyword evidence="7" id="KW-0254">Endocytosis</keyword>
<feature type="coiled-coil region" evidence="12">
    <location>
        <begin position="910"/>
        <end position="970"/>
    </location>
</feature>
<feature type="region of interest" description="Disordered" evidence="13">
    <location>
        <begin position="502"/>
        <end position="521"/>
    </location>
</feature>
<dbReference type="InterPro" id="IPR001452">
    <property type="entry name" value="SH3_domain"/>
</dbReference>
<evidence type="ECO:0000256" key="13">
    <source>
        <dbReference type="SAM" id="MobiDB-lite"/>
    </source>
</evidence>
<keyword evidence="9" id="KW-0472">Membrane</keyword>
<dbReference type="GO" id="GO:0005886">
    <property type="term" value="C:plasma membrane"/>
    <property type="evidence" value="ECO:0007669"/>
    <property type="project" value="UniProtKB-SubCell"/>
</dbReference>
<dbReference type="PROSITE" id="PS51741">
    <property type="entry name" value="F_BAR"/>
    <property type="match status" value="1"/>
</dbReference>
<evidence type="ECO:0000256" key="4">
    <source>
        <dbReference type="ARBA" id="ARBA00022443"/>
    </source>
</evidence>
<dbReference type="Gene3D" id="1.20.1270.60">
    <property type="entry name" value="Arfaptin homology (AH) domain/BAR domain"/>
    <property type="match status" value="1"/>
</dbReference>
<proteinExistence type="inferred from homology"/>
<comment type="similarity">
    <text evidence="3">Belongs to the FNBP1 family.</text>
</comment>
<dbReference type="Gene3D" id="2.30.30.40">
    <property type="entry name" value="SH3 Domains"/>
    <property type="match status" value="1"/>
</dbReference>
<evidence type="ECO:0000256" key="12">
    <source>
        <dbReference type="SAM" id="Coils"/>
    </source>
</evidence>
<evidence type="ECO:0000256" key="2">
    <source>
        <dbReference type="ARBA" id="ARBA00004496"/>
    </source>
</evidence>
<evidence type="ECO:0000256" key="9">
    <source>
        <dbReference type="ARBA" id="ARBA00023136"/>
    </source>
</evidence>
<dbReference type="GO" id="GO:0007165">
    <property type="term" value="P:signal transduction"/>
    <property type="evidence" value="ECO:0007669"/>
    <property type="project" value="InterPro"/>
</dbReference>
<feature type="domain" description="SH3" evidence="14">
    <location>
        <begin position="1118"/>
        <end position="1184"/>
    </location>
</feature>
<evidence type="ECO:0000256" key="10">
    <source>
        <dbReference type="PROSITE-ProRule" id="PRU00192"/>
    </source>
</evidence>
<dbReference type="Proteomes" id="UP000659654">
    <property type="component" value="Unassembled WGS sequence"/>
</dbReference>
<dbReference type="Gene3D" id="6.10.140.470">
    <property type="match status" value="1"/>
</dbReference>
<dbReference type="Pfam" id="PF25610">
    <property type="entry name" value="HR1_TOCA"/>
    <property type="match status" value="1"/>
</dbReference>
<feature type="domain" description="F-BAR" evidence="15">
    <location>
        <begin position="553"/>
        <end position="815"/>
    </location>
</feature>
<feature type="compositionally biased region" description="Basic and acidic residues" evidence="13">
    <location>
        <begin position="413"/>
        <end position="428"/>
    </location>
</feature>
<dbReference type="Pfam" id="PF00018">
    <property type="entry name" value="SH3_1"/>
    <property type="match status" value="1"/>
</dbReference>
<dbReference type="PROSITE" id="PS51860">
    <property type="entry name" value="REM_1"/>
    <property type="match status" value="1"/>
</dbReference>
<dbReference type="EMBL" id="CAJFDI010000006">
    <property type="protein sequence ID" value="CAD5233828.1"/>
    <property type="molecule type" value="Genomic_DNA"/>
</dbReference>
<evidence type="ECO:0000256" key="5">
    <source>
        <dbReference type="ARBA" id="ARBA00022475"/>
    </source>
</evidence>
<reference evidence="17" key="1">
    <citation type="submission" date="2020-09" db="EMBL/GenBank/DDBJ databases">
        <authorList>
            <person name="Kikuchi T."/>
        </authorList>
    </citation>
    <scope>NUCLEOTIDE SEQUENCE</scope>
    <source>
        <strain evidence="17">Ka4C1</strain>
    </source>
</reference>
<feature type="region of interest" description="Disordered" evidence="13">
    <location>
        <begin position="95"/>
        <end position="126"/>
    </location>
</feature>
<evidence type="ECO:0000256" key="7">
    <source>
        <dbReference type="ARBA" id="ARBA00022583"/>
    </source>
</evidence>
<evidence type="ECO:0000256" key="1">
    <source>
        <dbReference type="ARBA" id="ARBA00004236"/>
    </source>
</evidence>
<gene>
    <name evidence="17" type="ORF">BXYJ_LOCUS13919</name>
</gene>
<keyword evidence="4 10" id="KW-0728">SH3 domain</keyword>
<evidence type="ECO:0000256" key="8">
    <source>
        <dbReference type="ARBA" id="ARBA00023054"/>
    </source>
</evidence>
<keyword evidence="8 11" id="KW-0175">Coiled coil</keyword>
<dbReference type="PANTHER" id="PTHR15735">
    <property type="entry name" value="FCH AND DOUBLE SH3 DOMAINS PROTEIN"/>
    <property type="match status" value="1"/>
</dbReference>
<feature type="coiled-coil region" evidence="12">
    <location>
        <begin position="657"/>
        <end position="773"/>
    </location>
</feature>
<feature type="compositionally biased region" description="Polar residues" evidence="13">
    <location>
        <begin position="398"/>
        <end position="408"/>
    </location>
</feature>
<dbReference type="OrthoDB" id="8783038at2759"/>
<dbReference type="PANTHER" id="PTHR15735:SF12">
    <property type="entry name" value="CDC42-INTERACTING PROTEIN 4, ISOFORM B"/>
    <property type="match status" value="1"/>
</dbReference>
<dbReference type="InterPro" id="IPR057870">
    <property type="entry name" value="HR1_TOCA"/>
</dbReference>
<evidence type="ECO:0000259" key="15">
    <source>
        <dbReference type="PROSITE" id="PS51741"/>
    </source>
</evidence>
<dbReference type="InterPro" id="IPR001060">
    <property type="entry name" value="FCH_dom"/>
</dbReference>
<evidence type="ECO:0000259" key="14">
    <source>
        <dbReference type="PROSITE" id="PS50002"/>
    </source>
</evidence>
<feature type="region of interest" description="Disordered" evidence="13">
    <location>
        <begin position="982"/>
        <end position="1053"/>
    </location>
</feature>
<dbReference type="SUPFAM" id="SSF50044">
    <property type="entry name" value="SH3-domain"/>
    <property type="match status" value="1"/>
</dbReference>
<name>A0A7I8X529_BURXY</name>
<dbReference type="SMART" id="SM00326">
    <property type="entry name" value="SH3"/>
    <property type="match status" value="1"/>
</dbReference>
<feature type="domain" description="REM-1" evidence="16">
    <location>
        <begin position="903"/>
        <end position="980"/>
    </location>
</feature>
<protein>
    <submittedName>
        <fullName evidence="17">(pine wood nematode) hypothetical protein</fullName>
    </submittedName>
</protein>
<dbReference type="InterPro" id="IPR027267">
    <property type="entry name" value="AH/BAR_dom_sf"/>
</dbReference>
<dbReference type="Proteomes" id="UP000582659">
    <property type="component" value="Unassembled WGS sequence"/>
</dbReference>
<keyword evidence="5" id="KW-1003">Cell membrane</keyword>
<feature type="compositionally biased region" description="Low complexity" evidence="13">
    <location>
        <begin position="440"/>
        <end position="453"/>
    </location>
</feature>
<dbReference type="InterPro" id="IPR036028">
    <property type="entry name" value="SH3-like_dom_sf"/>
</dbReference>
<dbReference type="InterPro" id="IPR031160">
    <property type="entry name" value="F_BAR_dom"/>
</dbReference>
<feature type="compositionally biased region" description="Low complexity" evidence="13">
    <location>
        <begin position="100"/>
        <end position="113"/>
    </location>
</feature>
<dbReference type="FunFam" id="1.20.1270.60:FF:000060">
    <property type="entry name" value="Actin polymerization protein Bzz1"/>
    <property type="match status" value="1"/>
</dbReference>
<evidence type="ECO:0000256" key="3">
    <source>
        <dbReference type="ARBA" id="ARBA00009426"/>
    </source>
</evidence>
<evidence type="ECO:0000259" key="16">
    <source>
        <dbReference type="PROSITE" id="PS51860"/>
    </source>
</evidence>
<dbReference type="CDD" id="cd07653">
    <property type="entry name" value="F-BAR_CIP4-like"/>
    <property type="match status" value="1"/>
</dbReference>
<evidence type="ECO:0000256" key="6">
    <source>
        <dbReference type="ARBA" id="ARBA00022490"/>
    </source>
</evidence>
<sequence>MEVHTNPVYHNYYDKAPQNVNPTVNYFHQRHSSISDPELTKIAETAAHDLNHNQREFYQNEPTVHYRAVPLHHTASEDGSSIRYRNEIEENTYYNPHYMSRTPSSGSSNAPSSIDQPIQPHYYEIQPTGGPTLLPLNMVDRDLHSRRVSALLSAQNKKIPAPQPPKGAQRRFSMVQGNPIPTGLFRKHSEECPTTKERFTFGKKSAAKLIKKSKLNAFSALGTELSQSASALYNLFTSSDKTEQAEAQLEKRRREWNENANFEQIYSNPLDVPPSSPVATVTQEPRFLAGSHLNDAGTIPVHLANQRRFVSTASGINDGGNAPNLNDRGFNANSQGVYGSIASNGSIYGSITDSMPIYGHNNHYAASIHYAVSSSCHYYNTDDTDTPRAPDQPAVETQAGNDPVTTPRGNPAGDHEDNTEDPAKKSNSDEDEESDEAIGSSLSRSLPSTCSPTSISTAAASAALLPPLPPGNQRNEALNSLSNSNSFPEFLAKEALEYDGWSESSIGDEEDRSRSSMVRQAQRHSDVMQAVKQAHLPPMNMVPVNKTTIAMVQQAMNEFTDQTNQVSDHTQRGIDFLDKYGQFVKERAQIEDEYALKLRNLVKKCGSKKKEDDEYKAFSYFNTFNAILRELGSLAAQHETISEKLRNQICPAVATKCNELRAGRKRHLQELQNLNNQLTAQVDHMNKMKKGYLKAFKEAETAYIKHDKADKNMEISRAELERTKANLAQKNHACHDARCRYYEILQQTNLAQKAHYEQQIPQLLERMRQLDMDRIAATKNAMSQTVDVETGVLKVVQRCYDDMRGAIAVIDPEKDTHVVVEIKKTGYSHPPDFAFQDLGDPARILENNGESVADAFMAANATLKRGQVSNGKAVSRKGSMHHRIFGGSANSNGKGPAHSEYGNLPPQQRCRKLEHKIAELNADIAKREHSKAGLQKMLTVYTDNPKLGNAADVEHQINEFQNEINHLVDQRSRFAKLLQDSQNELNQPSNGSIGSSSPRVQSQTSLNGSNGFVGKRTSYSEDSISSDGSAVMGMPRRNGGPIGSILGSSNGSSLNASNGPTAIHNLSGATTTTANSSLANIPHIDSAVESNSNGSARTAPSLPEAHVYEDTDAPGLLPVLGTCKALYPFEGSSGDGTTISMKADDELFLLEKDEGDGDGWTRVRHSKTQMEGFVPTSYLECHWY</sequence>
<dbReference type="GO" id="GO:0006897">
    <property type="term" value="P:endocytosis"/>
    <property type="evidence" value="ECO:0007669"/>
    <property type="project" value="UniProtKB-KW"/>
</dbReference>
<dbReference type="SMART" id="SM00055">
    <property type="entry name" value="FCH"/>
    <property type="match status" value="1"/>
</dbReference>
<evidence type="ECO:0000313" key="18">
    <source>
        <dbReference type="Proteomes" id="UP000659654"/>
    </source>
</evidence>
<dbReference type="InterPro" id="IPR011072">
    <property type="entry name" value="HR1_rho-bd"/>
</dbReference>
<accession>A0A7I8X529</accession>
<dbReference type="SUPFAM" id="SSF103657">
    <property type="entry name" value="BAR/IMD domain-like"/>
    <property type="match status" value="1"/>
</dbReference>